<gene>
    <name evidence="2" type="ORF">AK812_SmicGene20752</name>
</gene>
<keyword evidence="3" id="KW-1185">Reference proteome</keyword>
<evidence type="ECO:0000313" key="2">
    <source>
        <dbReference type="EMBL" id="OLP96961.1"/>
    </source>
</evidence>
<dbReference type="AlphaFoldDB" id="A0A1Q9DP72"/>
<sequence length="476" mass="53608">MPPRDLHGQVSTLTVWGEYDLALGLIPACIKSAPLYLLEAQAFHARAFVGNDRDGDMHRAHEGAQNAISMLRQLNTASADEALLAQALLLKANTLANLAASGVFEFKQSLNEATSAVREAESALCAFNRPDVANAYRIMGLIRQTRHHFREEDTASLRSAQRYFLSAIREYERHGLEHSSVWYAVAHWNMYNILRNRLLRNLRCTLADRTCAGMCTPEAARAVATPTAKRVATPVAAGVYDDGRTDVLHRLTRPAKAIYIAEKRSVIQNKWSPASVLTMRDSLLERLQSEKRGEMSLTFEEEQTAEYILLSSPAWVGEFPGLAKRCSRLIAQRLSLGAHHGSGVRMGMEWKRNGGGQHYGGGGQGYRYWRGSWPHPQESVFPSYDQNRGRQQWDRASQGSGEPSATTSLVQMIQDALNGTRRCEQRVIALTEAKEERAKLWERYEIDLQKAYAKEFNKYNKDMQRREEDLARALVL</sequence>
<protein>
    <submittedName>
        <fullName evidence="2">Uncharacterized protein</fullName>
    </submittedName>
</protein>
<organism evidence="2 3">
    <name type="scientific">Symbiodinium microadriaticum</name>
    <name type="common">Dinoflagellate</name>
    <name type="synonym">Zooxanthella microadriatica</name>
    <dbReference type="NCBI Taxonomy" id="2951"/>
    <lineage>
        <taxon>Eukaryota</taxon>
        <taxon>Sar</taxon>
        <taxon>Alveolata</taxon>
        <taxon>Dinophyceae</taxon>
        <taxon>Suessiales</taxon>
        <taxon>Symbiodiniaceae</taxon>
        <taxon>Symbiodinium</taxon>
    </lineage>
</organism>
<dbReference type="EMBL" id="LSRX01000450">
    <property type="protein sequence ID" value="OLP96961.1"/>
    <property type="molecule type" value="Genomic_DNA"/>
</dbReference>
<dbReference type="OrthoDB" id="10488394at2759"/>
<accession>A0A1Q9DP72</accession>
<comment type="caution">
    <text evidence="2">The sequence shown here is derived from an EMBL/GenBank/DDBJ whole genome shotgun (WGS) entry which is preliminary data.</text>
</comment>
<reference evidence="2 3" key="1">
    <citation type="submission" date="2016-02" db="EMBL/GenBank/DDBJ databases">
        <title>Genome analysis of coral dinoflagellate symbionts highlights evolutionary adaptations to a symbiotic lifestyle.</title>
        <authorList>
            <person name="Aranda M."/>
            <person name="Li Y."/>
            <person name="Liew Y.J."/>
            <person name="Baumgarten S."/>
            <person name="Simakov O."/>
            <person name="Wilson M."/>
            <person name="Piel J."/>
            <person name="Ashoor H."/>
            <person name="Bougouffa S."/>
            <person name="Bajic V.B."/>
            <person name="Ryu T."/>
            <person name="Ravasi T."/>
            <person name="Bayer T."/>
            <person name="Micklem G."/>
            <person name="Kim H."/>
            <person name="Bhak J."/>
            <person name="Lajeunesse T.C."/>
            <person name="Voolstra C.R."/>
        </authorList>
    </citation>
    <scope>NUCLEOTIDE SEQUENCE [LARGE SCALE GENOMIC DNA]</scope>
    <source>
        <strain evidence="2 3">CCMP2467</strain>
    </source>
</reference>
<dbReference type="Proteomes" id="UP000186817">
    <property type="component" value="Unassembled WGS sequence"/>
</dbReference>
<name>A0A1Q9DP72_SYMMI</name>
<feature type="compositionally biased region" description="Polar residues" evidence="1">
    <location>
        <begin position="394"/>
        <end position="405"/>
    </location>
</feature>
<evidence type="ECO:0000313" key="3">
    <source>
        <dbReference type="Proteomes" id="UP000186817"/>
    </source>
</evidence>
<feature type="region of interest" description="Disordered" evidence="1">
    <location>
        <begin position="379"/>
        <end position="405"/>
    </location>
</feature>
<evidence type="ECO:0000256" key="1">
    <source>
        <dbReference type="SAM" id="MobiDB-lite"/>
    </source>
</evidence>
<proteinExistence type="predicted"/>